<feature type="region of interest" description="Disordered" evidence="1">
    <location>
        <begin position="1"/>
        <end position="35"/>
    </location>
</feature>
<dbReference type="Proteomes" id="UP000479190">
    <property type="component" value="Unassembled WGS sequence"/>
</dbReference>
<evidence type="ECO:0000313" key="3">
    <source>
        <dbReference type="Proteomes" id="UP000479190"/>
    </source>
</evidence>
<protein>
    <submittedName>
        <fullName evidence="2">Uncharacterized protein</fullName>
    </submittedName>
</protein>
<organism evidence="2 3">
    <name type="scientific">Trichogramma brassicae</name>
    <dbReference type="NCBI Taxonomy" id="86971"/>
    <lineage>
        <taxon>Eukaryota</taxon>
        <taxon>Metazoa</taxon>
        <taxon>Ecdysozoa</taxon>
        <taxon>Arthropoda</taxon>
        <taxon>Hexapoda</taxon>
        <taxon>Insecta</taxon>
        <taxon>Pterygota</taxon>
        <taxon>Neoptera</taxon>
        <taxon>Endopterygota</taxon>
        <taxon>Hymenoptera</taxon>
        <taxon>Apocrita</taxon>
        <taxon>Proctotrupomorpha</taxon>
        <taxon>Chalcidoidea</taxon>
        <taxon>Trichogrammatidae</taxon>
        <taxon>Trichogramma</taxon>
    </lineage>
</organism>
<gene>
    <name evidence="2" type="ORF">TBRA_LOCUS4852</name>
</gene>
<reference evidence="2 3" key="1">
    <citation type="submission" date="2020-02" db="EMBL/GenBank/DDBJ databases">
        <authorList>
            <person name="Ferguson B K."/>
        </authorList>
    </citation>
    <scope>NUCLEOTIDE SEQUENCE [LARGE SCALE GENOMIC DNA]</scope>
</reference>
<keyword evidence="3" id="KW-1185">Reference proteome</keyword>
<proteinExistence type="predicted"/>
<accession>A0A6H5I892</accession>
<evidence type="ECO:0000313" key="2">
    <source>
        <dbReference type="EMBL" id="CAB0032928.1"/>
    </source>
</evidence>
<dbReference type="AlphaFoldDB" id="A0A6H5I892"/>
<dbReference type="EMBL" id="CADCXV010000694">
    <property type="protein sequence ID" value="CAB0032928.1"/>
    <property type="molecule type" value="Genomic_DNA"/>
</dbReference>
<name>A0A6H5I892_9HYME</name>
<feature type="compositionally biased region" description="Polar residues" evidence="1">
    <location>
        <begin position="1"/>
        <end position="22"/>
    </location>
</feature>
<evidence type="ECO:0000256" key="1">
    <source>
        <dbReference type="SAM" id="MobiDB-lite"/>
    </source>
</evidence>
<sequence>MSVQWPSTQITLGCSDASTTERGGSHIPRPSSIRDESTARQLRYILQRSASDSRCNNSLLSTKLPLSPQKKLGVGVNHGHKPHILSYVDNRDNKIE</sequence>